<dbReference type="RefSeq" id="WP_184716200.1">
    <property type="nucleotide sequence ID" value="NZ_JACHJP010000003.1"/>
</dbReference>
<organism evidence="1 2">
    <name type="scientific">Streptosporangium saharense</name>
    <dbReference type="NCBI Taxonomy" id="1706840"/>
    <lineage>
        <taxon>Bacteria</taxon>
        <taxon>Bacillati</taxon>
        <taxon>Actinomycetota</taxon>
        <taxon>Actinomycetes</taxon>
        <taxon>Streptosporangiales</taxon>
        <taxon>Streptosporangiaceae</taxon>
        <taxon>Streptosporangium</taxon>
    </lineage>
</organism>
<comment type="caution">
    <text evidence="1">The sequence shown here is derived from an EMBL/GenBank/DDBJ whole genome shotgun (WGS) entry which is preliminary data.</text>
</comment>
<dbReference type="Proteomes" id="UP000552644">
    <property type="component" value="Unassembled WGS sequence"/>
</dbReference>
<sequence length="96" mass="10410">MTDVTTTSTCRRVAALESWAFRADADLADLREALGEPHLVVQEEIVTCTSLTLEEIVDGMSALTAEVRSLGSRMDAVEKRVGSMDDKLDLILAKLG</sequence>
<evidence type="ECO:0000313" key="2">
    <source>
        <dbReference type="Proteomes" id="UP000552644"/>
    </source>
</evidence>
<dbReference type="EMBL" id="JACHJP010000003">
    <property type="protein sequence ID" value="MBB4916672.1"/>
    <property type="molecule type" value="Genomic_DNA"/>
</dbReference>
<proteinExistence type="predicted"/>
<keyword evidence="2" id="KW-1185">Reference proteome</keyword>
<dbReference type="AlphaFoldDB" id="A0A7W7QN66"/>
<protein>
    <submittedName>
        <fullName evidence="1">Uncharacterized protein</fullName>
    </submittedName>
</protein>
<gene>
    <name evidence="1" type="ORF">FHS44_003760</name>
</gene>
<accession>A0A7W7QN66</accession>
<reference evidence="1 2" key="1">
    <citation type="submission" date="2020-08" db="EMBL/GenBank/DDBJ databases">
        <title>Genomic Encyclopedia of Type Strains, Phase III (KMG-III): the genomes of soil and plant-associated and newly described type strains.</title>
        <authorList>
            <person name="Whitman W."/>
        </authorList>
    </citation>
    <scope>NUCLEOTIDE SEQUENCE [LARGE SCALE GENOMIC DNA]</scope>
    <source>
        <strain evidence="1 2">CECT 8840</strain>
    </source>
</reference>
<name>A0A7W7QN66_9ACTN</name>
<evidence type="ECO:0000313" key="1">
    <source>
        <dbReference type="EMBL" id="MBB4916672.1"/>
    </source>
</evidence>